<accession>A0A2P2NUN4</accession>
<dbReference type="AlphaFoldDB" id="A0A2P2NUN4"/>
<proteinExistence type="predicted"/>
<reference evidence="1" key="1">
    <citation type="submission" date="2018-02" db="EMBL/GenBank/DDBJ databases">
        <title>Rhizophora mucronata_Transcriptome.</title>
        <authorList>
            <person name="Meera S.P."/>
            <person name="Sreeshan A."/>
            <person name="Augustine A."/>
        </authorList>
    </citation>
    <scope>NUCLEOTIDE SEQUENCE</scope>
    <source>
        <tissue evidence="1">Leaf</tissue>
    </source>
</reference>
<evidence type="ECO:0000313" key="1">
    <source>
        <dbReference type="EMBL" id="MBX46216.1"/>
    </source>
</evidence>
<protein>
    <submittedName>
        <fullName evidence="1">Uncharacterized protein</fullName>
    </submittedName>
</protein>
<dbReference type="EMBL" id="GGEC01065732">
    <property type="protein sequence ID" value="MBX46216.1"/>
    <property type="molecule type" value="Transcribed_RNA"/>
</dbReference>
<organism evidence="1">
    <name type="scientific">Rhizophora mucronata</name>
    <name type="common">Asiatic mangrove</name>
    <dbReference type="NCBI Taxonomy" id="61149"/>
    <lineage>
        <taxon>Eukaryota</taxon>
        <taxon>Viridiplantae</taxon>
        <taxon>Streptophyta</taxon>
        <taxon>Embryophyta</taxon>
        <taxon>Tracheophyta</taxon>
        <taxon>Spermatophyta</taxon>
        <taxon>Magnoliopsida</taxon>
        <taxon>eudicotyledons</taxon>
        <taxon>Gunneridae</taxon>
        <taxon>Pentapetalae</taxon>
        <taxon>rosids</taxon>
        <taxon>fabids</taxon>
        <taxon>Malpighiales</taxon>
        <taxon>Rhizophoraceae</taxon>
        <taxon>Rhizophora</taxon>
    </lineage>
</organism>
<name>A0A2P2NUN4_RHIMU</name>
<sequence length="30" mass="3680">MDKDSQFFFFKICEAARERKKIKKSRCLLL</sequence>